<evidence type="ECO:0000313" key="3">
    <source>
        <dbReference type="EMBL" id="PTF14678.1"/>
    </source>
</evidence>
<evidence type="ECO:0000313" key="6">
    <source>
        <dbReference type="Proteomes" id="UP000243350"/>
    </source>
</evidence>
<reference evidence="3" key="2">
    <citation type="submission" date="2018-03" db="EMBL/GenBank/DDBJ databases">
        <authorList>
            <person name="Naushad S."/>
        </authorList>
    </citation>
    <scope>NUCLEOTIDE SEQUENCE</scope>
    <source>
        <strain evidence="3">SNUC 1409</strain>
    </source>
</reference>
<keyword evidence="5" id="KW-1185">Reference proteome</keyword>
<gene>
    <name evidence="3" type="ORF">BUY47_04475</name>
    <name evidence="4" type="ORF">BUY48_01545</name>
</gene>
<feature type="chain" id="PRO_5043158850" evidence="2">
    <location>
        <begin position="27"/>
        <end position="290"/>
    </location>
</feature>
<keyword evidence="2" id="KW-0732">Signal</keyword>
<comment type="caution">
    <text evidence="4">The sequence shown here is derived from an EMBL/GenBank/DDBJ whole genome shotgun (WGS) entry which is preliminary data.</text>
</comment>
<dbReference type="PROSITE" id="PS51257">
    <property type="entry name" value="PROKAR_LIPOPROTEIN"/>
    <property type="match status" value="1"/>
</dbReference>
<dbReference type="AlphaFoldDB" id="A0A2K4DUT2"/>
<sequence length="290" mass="33735">MKKLAILSIIIICVLTLSSCSNQHHANVKEFEKQLDEAEAKKKSVKTVMDKIHLKQLDQLSKTDTTDKNKKEFKALQKDVNHHLMPAFEAYEKEAKKLPADNQDVKDLKTKYLDNVKQERQSINELKSFIDLCNQSIKANEDILDYTKLFERNRSQVESKIQKASNQNDANQLTSKIENNNKKLKETAQKYLENEHADSKKAINQRIKPLIERQITDLNQTNITDSNVNAARKNAIEMYYNLLNYYDTRETTVNIEKQLSKIDVDKLPKTGKELSEHDNDFYNSFKKLKK</sequence>
<reference evidence="5 6" key="1">
    <citation type="journal article" date="2016" name="Front. Microbiol.">
        <title>Comprehensive Phylogenetic Analysis of Bovine Non-aureus Staphylococci Species Based on Whole-Genome Sequencing.</title>
        <authorList>
            <person name="Naushad S."/>
            <person name="Barkema H.W."/>
            <person name="Luby C."/>
            <person name="Condas L.A."/>
            <person name="Nobrega D.B."/>
            <person name="Carson D.A."/>
            <person name="De Buck J."/>
        </authorList>
    </citation>
    <scope>NUCLEOTIDE SEQUENCE [LARGE SCALE GENOMIC DNA]</scope>
    <source>
        <strain evidence="3 5">SNUC 1409</strain>
        <strain evidence="4 6">SNUC 4143</strain>
    </source>
</reference>
<accession>A0A2K4DUT2</accession>
<dbReference type="Proteomes" id="UP000243350">
    <property type="component" value="Unassembled WGS sequence"/>
</dbReference>
<feature type="signal peptide" evidence="2">
    <location>
        <begin position="1"/>
        <end position="26"/>
    </location>
</feature>
<feature type="coiled-coil region" evidence="1">
    <location>
        <begin position="21"/>
        <end position="48"/>
    </location>
</feature>
<reference evidence="4" key="3">
    <citation type="submission" date="2018-03" db="EMBL/GenBank/DDBJ databases">
        <authorList>
            <person name="Keele B.F."/>
        </authorList>
    </citation>
    <scope>NUCLEOTIDE SEQUENCE</scope>
    <source>
        <strain evidence="4">SNUC 4143</strain>
    </source>
</reference>
<dbReference type="EMBL" id="PYZI01000003">
    <property type="protein sequence ID" value="PTF14678.1"/>
    <property type="molecule type" value="Genomic_DNA"/>
</dbReference>
<dbReference type="NCBIfam" id="NF033194">
    <property type="entry name" value="lipo_EMYY"/>
    <property type="match status" value="1"/>
</dbReference>
<evidence type="ECO:0000313" key="5">
    <source>
        <dbReference type="Proteomes" id="UP000242088"/>
    </source>
</evidence>
<keyword evidence="4" id="KW-0449">Lipoprotein</keyword>
<keyword evidence="1" id="KW-0175">Coiled coil</keyword>
<dbReference type="RefSeq" id="WP_103165469.1">
    <property type="nucleotide sequence ID" value="NZ_JAHCOY010000003.1"/>
</dbReference>
<protein>
    <submittedName>
        <fullName evidence="4">EMYY motif lipoprotein</fullName>
    </submittedName>
</protein>
<organism evidence="4 6">
    <name type="scientific">Staphylococcus devriesei</name>
    <dbReference type="NCBI Taxonomy" id="586733"/>
    <lineage>
        <taxon>Bacteria</taxon>
        <taxon>Bacillati</taxon>
        <taxon>Bacillota</taxon>
        <taxon>Bacilli</taxon>
        <taxon>Bacillales</taxon>
        <taxon>Staphylococcaceae</taxon>
        <taxon>Staphylococcus</taxon>
    </lineage>
</organism>
<name>A0A2K4DUT2_9STAP</name>
<evidence type="ECO:0000256" key="2">
    <source>
        <dbReference type="SAM" id="SignalP"/>
    </source>
</evidence>
<dbReference type="GeneID" id="48888670"/>
<dbReference type="EMBL" id="PYZH01000005">
    <property type="protein sequence ID" value="PTF16585.1"/>
    <property type="molecule type" value="Genomic_DNA"/>
</dbReference>
<evidence type="ECO:0000256" key="1">
    <source>
        <dbReference type="SAM" id="Coils"/>
    </source>
</evidence>
<dbReference type="Proteomes" id="UP000242088">
    <property type="component" value="Unassembled WGS sequence"/>
</dbReference>
<proteinExistence type="predicted"/>
<evidence type="ECO:0000313" key="4">
    <source>
        <dbReference type="EMBL" id="PTF16585.1"/>
    </source>
</evidence>
<dbReference type="InterPro" id="IPR048013">
    <property type="entry name" value="EMYY_lipop"/>
</dbReference>